<comment type="caution">
    <text evidence="4">The sequence shown here is derived from an EMBL/GenBank/DDBJ whole genome shotgun (WGS) entry which is preliminary data.</text>
</comment>
<feature type="region of interest" description="Disordered" evidence="1">
    <location>
        <begin position="370"/>
        <end position="400"/>
    </location>
</feature>
<dbReference type="Gene3D" id="2.60.40.740">
    <property type="match status" value="1"/>
</dbReference>
<feature type="signal peptide" evidence="3">
    <location>
        <begin position="1"/>
        <end position="26"/>
    </location>
</feature>
<feature type="chain" id="PRO_5031053184" description="Prealbumin-like fold domain-containing protein" evidence="3">
    <location>
        <begin position="27"/>
        <end position="473"/>
    </location>
</feature>
<evidence type="ECO:0000313" key="5">
    <source>
        <dbReference type="Proteomes" id="UP000577408"/>
    </source>
</evidence>
<organism evidence="4 5">
    <name type="scientific">Corynebacterium wankanglinii</name>
    <dbReference type="NCBI Taxonomy" id="2735136"/>
    <lineage>
        <taxon>Bacteria</taxon>
        <taxon>Bacillati</taxon>
        <taxon>Actinomycetota</taxon>
        <taxon>Actinomycetes</taxon>
        <taxon>Mycobacteriales</taxon>
        <taxon>Corynebacteriaceae</taxon>
        <taxon>Corynebacterium</taxon>
    </lineage>
</organism>
<keyword evidence="2" id="KW-0472">Membrane</keyword>
<gene>
    <name evidence="4" type="ORF">HMA55_09750</name>
</gene>
<dbReference type="RefSeq" id="WP_181192853.1">
    <property type="nucleotide sequence ID" value="NZ_JABFED010000007.1"/>
</dbReference>
<feature type="compositionally biased region" description="Basic and acidic residues" evidence="1">
    <location>
        <begin position="255"/>
        <end position="265"/>
    </location>
</feature>
<feature type="transmembrane region" description="Helical" evidence="2">
    <location>
        <begin position="440"/>
        <end position="464"/>
    </location>
</feature>
<evidence type="ECO:0000313" key="4">
    <source>
        <dbReference type="EMBL" id="MBA1838164.1"/>
    </source>
</evidence>
<accession>A0A7V9A2F9</accession>
<protein>
    <recommendedName>
        <fullName evidence="6">Prealbumin-like fold domain-containing protein</fullName>
    </recommendedName>
</protein>
<dbReference type="Gene3D" id="2.60.40.10">
    <property type="entry name" value="Immunoglobulins"/>
    <property type="match status" value="1"/>
</dbReference>
<evidence type="ECO:0000256" key="1">
    <source>
        <dbReference type="SAM" id="MobiDB-lite"/>
    </source>
</evidence>
<evidence type="ECO:0000256" key="2">
    <source>
        <dbReference type="SAM" id="Phobius"/>
    </source>
</evidence>
<keyword evidence="2" id="KW-1133">Transmembrane helix</keyword>
<dbReference type="InterPro" id="IPR013783">
    <property type="entry name" value="Ig-like_fold"/>
</dbReference>
<name>A0A7V9A2F9_9CORY</name>
<dbReference type="AlphaFoldDB" id="A0A7V9A2F9"/>
<feature type="compositionally biased region" description="Low complexity" evidence="1">
    <location>
        <begin position="385"/>
        <end position="400"/>
    </location>
</feature>
<feature type="compositionally biased region" description="Acidic residues" evidence="1">
    <location>
        <begin position="373"/>
        <end position="384"/>
    </location>
</feature>
<dbReference type="Proteomes" id="UP000577408">
    <property type="component" value="Unassembled WGS sequence"/>
</dbReference>
<dbReference type="PROSITE" id="PS51257">
    <property type="entry name" value="PROKAR_LIPOPROTEIN"/>
    <property type="match status" value="1"/>
</dbReference>
<keyword evidence="3" id="KW-0732">Signal</keyword>
<keyword evidence="2" id="KW-0812">Transmembrane</keyword>
<dbReference type="GO" id="GO:0005975">
    <property type="term" value="P:carbohydrate metabolic process"/>
    <property type="evidence" value="ECO:0007669"/>
    <property type="project" value="UniProtKB-ARBA"/>
</dbReference>
<evidence type="ECO:0000256" key="3">
    <source>
        <dbReference type="SAM" id="SignalP"/>
    </source>
</evidence>
<proteinExistence type="predicted"/>
<dbReference type="EMBL" id="JABFED010000007">
    <property type="protein sequence ID" value="MBA1838164.1"/>
    <property type="molecule type" value="Genomic_DNA"/>
</dbReference>
<keyword evidence="5" id="KW-1185">Reference proteome</keyword>
<feature type="region of interest" description="Disordered" evidence="1">
    <location>
        <begin position="227"/>
        <end position="273"/>
    </location>
</feature>
<sequence>MHSRRAPRLAVALAAAFLACAPAASAADLRVDLRESVGADWFARIGDRDVELLLIDDLRPTPETLQSLDIPAITRDHPERLRKVGTRTTSDGTATFTGLDTGVYLVRVADNPDTQDARVSYAPFVVAVTPDKPAQVVAPKAQELGISVDPLTACNTPEWRDAAAPGTYVEYDFVSTVPNLSTDGTLNQYALTLEFSRGHTVQWDNDGPRSVVARGDQVLRFDAAAATTSKQVPGTARKDQPVTKLQAPRLTIHGAGERTELKRGEDYDEQQQGNDEATFTLTSAGLAKLARAKSLDPATTVETWVPAKANEKKPWGSGPVRNATLGDLAATATLTADGMDATRAPVTVEHVNHINVVQRGKCFDAAAATTTVTDDDQPSTETETEAQTQTSAAPSDATVTEVVTRETTRADGSMATVTETVVRRGEGDGTPSIGERVGNLAYTGAGVIGITGVAVLLIILGLILRRRNGEEEE</sequence>
<reference evidence="4 5" key="1">
    <citation type="submission" date="2020-05" db="EMBL/GenBank/DDBJ databases">
        <title>Descriptions of Corynebacterium xxxx sp. nov., Corynebacterium yyyy sp. nov. and Corynebacterium zzzz sp. nov.</title>
        <authorList>
            <person name="Zhang G."/>
        </authorList>
    </citation>
    <scope>NUCLEOTIDE SEQUENCE [LARGE SCALE GENOMIC DNA]</scope>
    <source>
        <strain evidence="5">zg-913</strain>
    </source>
</reference>
<evidence type="ECO:0008006" key="6">
    <source>
        <dbReference type="Google" id="ProtNLM"/>
    </source>
</evidence>